<evidence type="ECO:0000313" key="2">
    <source>
        <dbReference type="EMBL" id="PNV57292.1"/>
    </source>
</evidence>
<dbReference type="GO" id="GO:0003684">
    <property type="term" value="F:damaged DNA binding"/>
    <property type="evidence" value="ECO:0007669"/>
    <property type="project" value="InterPro"/>
</dbReference>
<dbReference type="InterPro" id="IPR036775">
    <property type="entry name" value="DNA_pol_Y-fam_lit_finger_sf"/>
</dbReference>
<accession>A0A2K2TH76</accession>
<dbReference type="GO" id="GO:0006281">
    <property type="term" value="P:DNA repair"/>
    <property type="evidence" value="ECO:0007669"/>
    <property type="project" value="InterPro"/>
</dbReference>
<proteinExistence type="predicted"/>
<organism evidence="2 3">
    <name type="scientific">Limosilactobacillus fermentum</name>
    <name type="common">Lactobacillus fermentum</name>
    <dbReference type="NCBI Taxonomy" id="1613"/>
    <lineage>
        <taxon>Bacteria</taxon>
        <taxon>Bacillati</taxon>
        <taxon>Bacillota</taxon>
        <taxon>Bacilli</taxon>
        <taxon>Lactobacillales</taxon>
        <taxon>Lactobacillaceae</taxon>
        <taxon>Limosilactobacillus</taxon>
    </lineage>
</organism>
<comment type="caution">
    <text evidence="2">The sequence shown here is derived from an EMBL/GenBank/DDBJ whole genome shotgun (WGS) entry which is preliminary data.</text>
</comment>
<dbReference type="EMBL" id="POTQ01000023">
    <property type="protein sequence ID" value="PNV57292.1"/>
    <property type="molecule type" value="Genomic_DNA"/>
</dbReference>
<name>A0A2K2TH76_LIMFE</name>
<dbReference type="Proteomes" id="UP000236514">
    <property type="component" value="Unassembled WGS sequence"/>
</dbReference>
<evidence type="ECO:0000313" key="3">
    <source>
        <dbReference type="Proteomes" id="UP000236514"/>
    </source>
</evidence>
<dbReference type="Pfam" id="PF11799">
    <property type="entry name" value="IMS_C"/>
    <property type="match status" value="1"/>
</dbReference>
<gene>
    <name evidence="2" type="ORF">C1Y38_09155</name>
</gene>
<dbReference type="AlphaFoldDB" id="A0A2K2TH76"/>
<dbReference type="SUPFAM" id="SSF100879">
    <property type="entry name" value="Lesion bypass DNA polymerase (Y-family), little finger domain"/>
    <property type="match status" value="1"/>
</dbReference>
<feature type="domain" description="DNA polymerase Y-family little finger" evidence="1">
    <location>
        <begin position="1"/>
        <end position="113"/>
    </location>
</feature>
<sequence>MGNSQVLPHDYTRAEEIEVVIREIGSQVASRLRAHDKQAGGVYLSIGYSLSTPTEETGFAHSLKLSDSTVDSNLINGQLLYLFYTYWDGVSPVRRISVAATRLADRYGEQLDLFNPPKYDMVKLEDTVDAIRKRFGKTSIMRASSLEKGGTFIERSQLVGGHAGGQSLE</sequence>
<dbReference type="InterPro" id="IPR017961">
    <property type="entry name" value="DNA_pol_Y-fam_little_finger"/>
</dbReference>
<evidence type="ECO:0000259" key="1">
    <source>
        <dbReference type="Pfam" id="PF11799"/>
    </source>
</evidence>
<protein>
    <recommendedName>
        <fullName evidence="1">DNA polymerase Y-family little finger domain-containing protein</fullName>
    </recommendedName>
</protein>
<reference evidence="2 3" key="1">
    <citation type="submission" date="2018-01" db="EMBL/GenBank/DDBJ databases">
        <title>Draft genome sequence of the feruloyl esterase-producing strain Lactobacillus fermentum CRL 1446, isolated from artisanal goat milk cheese.</title>
        <authorList>
            <person name="Abeijon Mukdsi M.C."/>
            <person name="Saavedra L."/>
            <person name="Gauffin Cano M.P."/>
            <person name="Hebert E.M."/>
            <person name="Medina R.B."/>
        </authorList>
    </citation>
    <scope>NUCLEOTIDE SEQUENCE [LARGE SCALE GENOMIC DNA]</scope>
    <source>
        <strain evidence="2 3">CRL 1446</strain>
    </source>
</reference>